<dbReference type="EMBL" id="LGSR01000022">
    <property type="protein sequence ID" value="KOS18162.1"/>
    <property type="molecule type" value="Genomic_DNA"/>
</dbReference>
<dbReference type="PANTHER" id="PTHR46567:SF1">
    <property type="entry name" value="MEDIATOR OF RNA POLYMERASE II TRANSCRIPTION SUBUNIT 12"/>
    <property type="match status" value="1"/>
</dbReference>
<evidence type="ECO:0000256" key="12">
    <source>
        <dbReference type="SAM" id="MobiDB-lite"/>
    </source>
</evidence>
<dbReference type="InterPro" id="IPR019035">
    <property type="entry name" value="Mediator_Med12"/>
</dbReference>
<sequence>MTSRTPLGVHPRQPPRSLGSSSLSGQRHPPHQRAVLTQPFFPASPARKEPYSDPAADFYQALDPLQARHAAAAAAPAPAPAPAAAAITTNPRRAGSKLRLELSHPTEPPAPLTSALSSTSRPPSPSRIVSLSSDLPNNQPGASPSPSRALRDPDNTPLPMPRRRVPQPPCTTRASAAQKKPTSAPPPPLSSKKDVRPKAWAIEVPTDAPRLPSHNKPKFPPRDPFSRGLFSGSADFFPWNGNHYEDDWSVEAAQKGTWDRGTQTETSSARMALSPAIKQKSGLTALSTIFMGVLNQRRYRGQVTAPSTFKPPPRVTLTDTKREVWMKDLANPAISLRRLSRTIPHGIRGRTLLDQCLNKNVPTERAVWLTKCVGANEIRAFKRKGASGAFAMGGELKWMRDWTVFVEQFVDAAASAFVEPDWKTRITYAFVCPSMWPKFRLAMEASLPADDNAARCAYAHVELRNSRVSVSNTVMPLAGGQRLVRLLDSTLQNQIDRDLSAKCWATGDDKLQIVRTTLEWATSFHRPGRAKVYVAVNLLRSWSAVTRINMTSVILEHLDSISPRDETRKQMAYRLVTELVRTGHFSVSQYIQWLIARGSCHSAADVCSTSSPCATRLLVNLPLRNLTEEQQRDRGNILRRAANYSVAEEADDICSAVRVVDQTLALVSTLEAPLATSKPVPLRRLVRKISDSSMALQSSVASHLRDTLTRKTWNEKAAALTITLDLFVSIRAILEAVQDFSMLLEVVKVCAQATSPEVLAACVDTANFNLLVFSAIGGVDDLFNLFMTRLKAVARERGVGARPLLAALSRLAQRLPGREDIAKQLTCDLTQSDRSNAIDACSPVSDNTVGPVQTGADGEVSDQVDRLLASGNSIDHPTMNRLFRYILSRLDAGWAKLDDGRRVYASLLSRLRIFDPQHFDKLMGDWVNSYVRCVKERQPLAAIFPILVITHCLPISALVQSASPPPPPSSPAPSDANTGFGARTYYQELLQLAVTKLPGGAGLTLEEEYRFSICQQLARSNCPKAFLLLLRNAVLEFTGTGSMPSPSSGLDTASFQDQILESLRQLIVTNLGMVMELLSIKSMPLEAAKFVHEMMSKLLTPKELEGPSPSFDQVLGSVNELTMPFCQIKLNLDLSLARLSSGASGASGGGGGEQGPSQFELFVKAMDRSLEAQNMAWTSMLPCLTEDITQHLKNQARGRFLELVPSIKSPKLLEMATNANGIRLAKNLLAVVQAIIAGQPPPKSAQLSQMLVEKLGELVEIVATRDHEKAQLRRVILDEWLPAFLRFITLHGLCAEPLNTSLNLSIQGKTIIPTNHEARGRIILILCRLLLELDSLPAGPAHPTADLAQHVFDIATLLVDALPEELRVNSAKNALLLPGVIPSVNTSSDPRLYYIFSMLRPSPKDHFMIAHRDKSSVSQTATSRGMGAMFGIGPLSQPRYSPFVLRRWEMLSEPTPNVGENDTSLSLSMFAAIKI</sequence>
<dbReference type="GO" id="GO:0003712">
    <property type="term" value="F:transcription coregulator activity"/>
    <property type="evidence" value="ECO:0007669"/>
    <property type="project" value="InterPro"/>
</dbReference>
<dbReference type="GO" id="GO:0016592">
    <property type="term" value="C:mediator complex"/>
    <property type="evidence" value="ECO:0007669"/>
    <property type="project" value="InterPro"/>
</dbReference>
<dbReference type="Pfam" id="PF25326">
    <property type="entry name" value="ARM_SRB8"/>
    <property type="match status" value="1"/>
</dbReference>
<comment type="similarity">
    <text evidence="2">Belongs to the Mediator complex subunit 12 family.</text>
</comment>
<keyword evidence="8" id="KW-0804">Transcription</keyword>
<comment type="function">
    <text evidence="10">Component of the SRB8-11 complex. The SRB8-11 complex is a regulatory module of the Mediator complex which is itself involved in regulation of basal and activated RNA polymerase II-dependent transcription. The SRB8-11 complex may be involved in the transcriptional repression of a subset of genes regulated by Mediator. It may inhibit the association of the Mediator complex with RNA polymerase II to form the holoenzyme complex.</text>
</comment>
<evidence type="ECO:0000256" key="4">
    <source>
        <dbReference type="ARBA" id="ARBA00019622"/>
    </source>
</evidence>
<evidence type="ECO:0000256" key="1">
    <source>
        <dbReference type="ARBA" id="ARBA00004123"/>
    </source>
</evidence>
<dbReference type="SMART" id="SM01281">
    <property type="entry name" value="Med12"/>
    <property type="match status" value="1"/>
</dbReference>
<evidence type="ECO:0000256" key="10">
    <source>
        <dbReference type="ARBA" id="ARBA00025661"/>
    </source>
</evidence>
<name>A0A0M9VSW7_ESCWE</name>
<dbReference type="Proteomes" id="UP000053831">
    <property type="component" value="Unassembled WGS sequence"/>
</dbReference>
<accession>A0A0M9VSW7</accession>
<keyword evidence="9" id="KW-0539">Nucleus</keyword>
<dbReference type="InterPro" id="IPR057344">
    <property type="entry name" value="ARM_SRB8"/>
</dbReference>
<dbReference type="OrthoDB" id="20828at2759"/>
<reference evidence="14 15" key="1">
    <citation type="submission" date="2015-07" db="EMBL/GenBank/DDBJ databases">
        <title>The genome of the fungus Escovopsis weberi, a specialized disease agent of ant agriculture.</title>
        <authorList>
            <person name="de Man T.J."/>
            <person name="Stajich J.E."/>
            <person name="Kubicek C.P."/>
            <person name="Chenthamara K."/>
            <person name="Atanasova L."/>
            <person name="Druzhinina I.S."/>
            <person name="Birnbaum S."/>
            <person name="Barribeau S.M."/>
            <person name="Teiling C."/>
            <person name="Suen G."/>
            <person name="Currie C."/>
            <person name="Gerardo N.M."/>
        </authorList>
    </citation>
    <scope>NUCLEOTIDE SEQUENCE [LARGE SCALE GENOMIC DNA]</scope>
</reference>
<evidence type="ECO:0000256" key="3">
    <source>
        <dbReference type="ARBA" id="ARBA00011629"/>
    </source>
</evidence>
<dbReference type="STRING" id="150374.A0A0M9VSW7"/>
<feature type="compositionally biased region" description="Low complexity" evidence="12">
    <location>
        <begin position="70"/>
        <end position="86"/>
    </location>
</feature>
<evidence type="ECO:0000256" key="5">
    <source>
        <dbReference type="ARBA" id="ARBA00022491"/>
    </source>
</evidence>
<feature type="compositionally biased region" description="Low complexity" evidence="12">
    <location>
        <begin position="15"/>
        <end position="27"/>
    </location>
</feature>
<evidence type="ECO:0000313" key="14">
    <source>
        <dbReference type="EMBL" id="KOS18162.1"/>
    </source>
</evidence>
<dbReference type="GO" id="GO:0006357">
    <property type="term" value="P:regulation of transcription by RNA polymerase II"/>
    <property type="evidence" value="ECO:0007669"/>
    <property type="project" value="InterPro"/>
</dbReference>
<feature type="region of interest" description="Disordered" evidence="12">
    <location>
        <begin position="1"/>
        <end position="55"/>
    </location>
</feature>
<gene>
    <name evidence="14" type="ORF">ESCO_003271</name>
</gene>
<evidence type="ECO:0000256" key="2">
    <source>
        <dbReference type="ARBA" id="ARBA00010289"/>
    </source>
</evidence>
<dbReference type="PANTHER" id="PTHR46567">
    <property type="entry name" value="MEDIATOR OF RNA POLYMERASE II TRANSCRIPTION SUBUNIT 12"/>
    <property type="match status" value="1"/>
</dbReference>
<evidence type="ECO:0000256" key="6">
    <source>
        <dbReference type="ARBA" id="ARBA00023015"/>
    </source>
</evidence>
<dbReference type="Pfam" id="PF09497">
    <property type="entry name" value="Med12"/>
    <property type="match status" value="1"/>
</dbReference>
<evidence type="ECO:0000256" key="11">
    <source>
        <dbReference type="ARBA" id="ARBA00032010"/>
    </source>
</evidence>
<keyword evidence="6" id="KW-0805">Transcription regulation</keyword>
<comment type="subunit">
    <text evidence="3">Component of the SRB8-11 complex, which itself associates with the Mediator complex.</text>
</comment>
<feature type="domain" description="Mediator complex subunit Med12" evidence="13">
    <location>
        <begin position="308"/>
        <end position="371"/>
    </location>
</feature>
<keyword evidence="7" id="KW-0010">Activator</keyword>
<feature type="region of interest" description="Disordered" evidence="12">
    <location>
        <begin position="68"/>
        <end position="197"/>
    </location>
</feature>
<keyword evidence="15" id="KW-1185">Reference proteome</keyword>
<evidence type="ECO:0000256" key="7">
    <source>
        <dbReference type="ARBA" id="ARBA00023159"/>
    </source>
</evidence>
<comment type="subcellular location">
    <subcellularLocation>
        <location evidence="1">Nucleus</location>
    </subcellularLocation>
</comment>
<feature type="compositionally biased region" description="Low complexity" evidence="12">
    <location>
        <begin position="112"/>
        <end position="121"/>
    </location>
</feature>
<evidence type="ECO:0000256" key="9">
    <source>
        <dbReference type="ARBA" id="ARBA00023242"/>
    </source>
</evidence>
<protein>
    <recommendedName>
        <fullName evidence="4">Mediator of RNA polymerase II transcription subunit 12</fullName>
    </recommendedName>
    <alternativeName>
        <fullName evidence="11">Mediator complex subunit 12</fullName>
    </alternativeName>
</protein>
<evidence type="ECO:0000313" key="15">
    <source>
        <dbReference type="Proteomes" id="UP000053831"/>
    </source>
</evidence>
<feature type="compositionally biased region" description="Polar residues" evidence="12">
    <location>
        <begin position="129"/>
        <end position="146"/>
    </location>
</feature>
<evidence type="ECO:0000259" key="13">
    <source>
        <dbReference type="SMART" id="SM01281"/>
    </source>
</evidence>
<keyword evidence="5" id="KW-0678">Repressor</keyword>
<proteinExistence type="inferred from homology"/>
<comment type="caution">
    <text evidence="14">The sequence shown here is derived from an EMBL/GenBank/DDBJ whole genome shotgun (WGS) entry which is preliminary data.</text>
</comment>
<evidence type="ECO:0000256" key="8">
    <source>
        <dbReference type="ARBA" id="ARBA00023163"/>
    </source>
</evidence>
<organism evidence="14 15">
    <name type="scientific">Escovopsis weberi</name>
    <dbReference type="NCBI Taxonomy" id="150374"/>
    <lineage>
        <taxon>Eukaryota</taxon>
        <taxon>Fungi</taxon>
        <taxon>Dikarya</taxon>
        <taxon>Ascomycota</taxon>
        <taxon>Pezizomycotina</taxon>
        <taxon>Sordariomycetes</taxon>
        <taxon>Hypocreomycetidae</taxon>
        <taxon>Hypocreales</taxon>
        <taxon>Hypocreaceae</taxon>
        <taxon>Escovopsis</taxon>
    </lineage>
</organism>